<evidence type="ECO:0008006" key="3">
    <source>
        <dbReference type="Google" id="ProtNLM"/>
    </source>
</evidence>
<proteinExistence type="predicted"/>
<protein>
    <recommendedName>
        <fullName evidence="3">N-acetyltransferase domain-containing protein</fullName>
    </recommendedName>
</protein>
<organism evidence="1 2">
    <name type="scientific">Phaeospirillum tilakii</name>
    <dbReference type="NCBI Taxonomy" id="741673"/>
    <lineage>
        <taxon>Bacteria</taxon>
        <taxon>Pseudomonadati</taxon>
        <taxon>Pseudomonadota</taxon>
        <taxon>Alphaproteobacteria</taxon>
        <taxon>Rhodospirillales</taxon>
        <taxon>Rhodospirillaceae</taxon>
        <taxon>Phaeospirillum</taxon>
    </lineage>
</organism>
<comment type="caution">
    <text evidence="1">The sequence shown here is derived from an EMBL/GenBank/DDBJ whole genome shotgun (WGS) entry which is preliminary data.</text>
</comment>
<dbReference type="Gene3D" id="3.40.630.30">
    <property type="match status" value="1"/>
</dbReference>
<dbReference type="InterPro" id="IPR016181">
    <property type="entry name" value="Acyl_CoA_acyltransferase"/>
</dbReference>
<dbReference type="EMBL" id="JBHUIY010000034">
    <property type="protein sequence ID" value="MFD2235045.1"/>
    <property type="molecule type" value="Genomic_DNA"/>
</dbReference>
<reference evidence="2" key="1">
    <citation type="journal article" date="2019" name="Int. J. Syst. Evol. Microbiol.">
        <title>The Global Catalogue of Microorganisms (GCM) 10K type strain sequencing project: providing services to taxonomists for standard genome sequencing and annotation.</title>
        <authorList>
            <consortium name="The Broad Institute Genomics Platform"/>
            <consortium name="The Broad Institute Genome Sequencing Center for Infectious Disease"/>
            <person name="Wu L."/>
            <person name="Ma J."/>
        </authorList>
    </citation>
    <scope>NUCLEOTIDE SEQUENCE [LARGE SCALE GENOMIC DNA]</scope>
    <source>
        <strain evidence="2">KCTC 15012</strain>
    </source>
</reference>
<accession>A0ABW5CFX9</accession>
<dbReference type="Proteomes" id="UP001597296">
    <property type="component" value="Unassembled WGS sequence"/>
</dbReference>
<evidence type="ECO:0000313" key="1">
    <source>
        <dbReference type="EMBL" id="MFD2235045.1"/>
    </source>
</evidence>
<gene>
    <name evidence="1" type="ORF">ACFSNB_14620</name>
</gene>
<name>A0ABW5CFX9_9PROT</name>
<evidence type="ECO:0000313" key="2">
    <source>
        <dbReference type="Proteomes" id="UP001597296"/>
    </source>
</evidence>
<keyword evidence="2" id="KW-1185">Reference proteome</keyword>
<dbReference type="SUPFAM" id="SSF55729">
    <property type="entry name" value="Acyl-CoA N-acyltransferases (Nat)"/>
    <property type="match status" value="1"/>
</dbReference>
<sequence>MTARAAAIAAIRAGWRQIAPGQPYEIDRLRPEDAPGVSQLIATIYDDKYPLDDYYDPARIIALNAAGDMMTLVGRTPAGDVVLQGALWRTSAPNPHLYECGQVVVLPDYRGQRTSEELSRRFLALGERDPAVHALFGEAVTNHTATQRACGLWGGIATAAELSLMPDGAYAGEGAAGRRVGCVLMPKVLRDHRRALHLPSRHHDLLAPLVSGAGLDRAVVFGEGTAPATAESDFTVQDFGAAGTIRCHVGTIGRDFPARLDAVAAGRSAPPALIELFLAADSAAAPWAYLEARRRGFRLAGLMPLWFGADALVAQKLATPPDPTGIHLLTPQIEALWRAIEADARAPD</sequence>
<dbReference type="RefSeq" id="WP_377317853.1">
    <property type="nucleotide sequence ID" value="NZ_JBHUIY010000034.1"/>
</dbReference>